<keyword evidence="3" id="KW-1185">Reference proteome</keyword>
<accession>A0A9Q0KTB2</accession>
<dbReference type="EMBL" id="JAMYWD010000003">
    <property type="protein sequence ID" value="KAJ4975891.1"/>
    <property type="molecule type" value="Genomic_DNA"/>
</dbReference>
<organism evidence="2 3">
    <name type="scientific">Protea cynaroides</name>
    <dbReference type="NCBI Taxonomy" id="273540"/>
    <lineage>
        <taxon>Eukaryota</taxon>
        <taxon>Viridiplantae</taxon>
        <taxon>Streptophyta</taxon>
        <taxon>Embryophyta</taxon>
        <taxon>Tracheophyta</taxon>
        <taxon>Spermatophyta</taxon>
        <taxon>Magnoliopsida</taxon>
        <taxon>Proteales</taxon>
        <taxon>Proteaceae</taxon>
        <taxon>Protea</taxon>
    </lineage>
</organism>
<keyword evidence="1" id="KW-1133">Transmembrane helix</keyword>
<evidence type="ECO:0000256" key="1">
    <source>
        <dbReference type="SAM" id="Phobius"/>
    </source>
</evidence>
<sequence length="172" mass="18962">MELFFPVVVVLHENISQGRVRPQMHLSYQDFKVFISNSAAAGEEEGISGFRAYYISLKMGGFILKKTGGTGDPEQLCNAGIGFVAFLKVITLLVIGLYVLMCIVLTLGYLVVVWKAFFIRVSEIPDQQARREPPLNSAFCCPVRLFQIVSLVPLLSAMHLLISILLGEGHGT</sequence>
<feature type="transmembrane region" description="Helical" evidence="1">
    <location>
        <begin position="145"/>
        <end position="166"/>
    </location>
</feature>
<reference evidence="2" key="1">
    <citation type="journal article" date="2023" name="Plant J.">
        <title>The genome of the king protea, Protea cynaroides.</title>
        <authorList>
            <person name="Chang J."/>
            <person name="Duong T.A."/>
            <person name="Schoeman C."/>
            <person name="Ma X."/>
            <person name="Roodt D."/>
            <person name="Barker N."/>
            <person name="Li Z."/>
            <person name="Van de Peer Y."/>
            <person name="Mizrachi E."/>
        </authorList>
    </citation>
    <scope>NUCLEOTIDE SEQUENCE</scope>
    <source>
        <tissue evidence="2">Young leaves</tissue>
    </source>
</reference>
<evidence type="ECO:0000313" key="2">
    <source>
        <dbReference type="EMBL" id="KAJ4975891.1"/>
    </source>
</evidence>
<evidence type="ECO:0000313" key="3">
    <source>
        <dbReference type="Proteomes" id="UP001141806"/>
    </source>
</evidence>
<dbReference type="Proteomes" id="UP001141806">
    <property type="component" value="Unassembled WGS sequence"/>
</dbReference>
<keyword evidence="1" id="KW-0812">Transmembrane</keyword>
<feature type="transmembrane region" description="Helical" evidence="1">
    <location>
        <begin position="89"/>
        <end position="112"/>
    </location>
</feature>
<dbReference type="AlphaFoldDB" id="A0A9Q0KTB2"/>
<gene>
    <name evidence="2" type="ORF">NE237_000997</name>
</gene>
<comment type="caution">
    <text evidence="2">The sequence shown here is derived from an EMBL/GenBank/DDBJ whole genome shotgun (WGS) entry which is preliminary data.</text>
</comment>
<name>A0A9Q0KTB2_9MAGN</name>
<proteinExistence type="predicted"/>
<keyword evidence="1" id="KW-0472">Membrane</keyword>
<protein>
    <submittedName>
        <fullName evidence="2">Uncharacterized protein</fullName>
    </submittedName>
</protein>